<feature type="compositionally biased region" description="Basic and acidic residues" evidence="1">
    <location>
        <begin position="82"/>
        <end position="94"/>
    </location>
</feature>
<keyword evidence="3" id="KW-1185">Reference proteome</keyword>
<feature type="region of interest" description="Disordered" evidence="1">
    <location>
        <begin position="36"/>
        <end position="108"/>
    </location>
</feature>
<dbReference type="InParanoid" id="A0A1Z5R1B6"/>
<dbReference type="Proteomes" id="UP000000768">
    <property type="component" value="Chromosome 9"/>
</dbReference>
<reference evidence="3" key="2">
    <citation type="journal article" date="2018" name="Plant J.">
        <title>The Sorghum bicolor reference genome: improved assembly, gene annotations, a transcriptome atlas, and signatures of genome organization.</title>
        <authorList>
            <person name="McCormick R.F."/>
            <person name="Truong S.K."/>
            <person name="Sreedasyam A."/>
            <person name="Jenkins J."/>
            <person name="Shu S."/>
            <person name="Sims D."/>
            <person name="Kennedy M."/>
            <person name="Amirebrahimi M."/>
            <person name="Weers B.D."/>
            <person name="McKinley B."/>
            <person name="Mattison A."/>
            <person name="Morishige D.T."/>
            <person name="Grimwood J."/>
            <person name="Schmutz J."/>
            <person name="Mullet J.E."/>
        </authorList>
    </citation>
    <scope>NUCLEOTIDE SEQUENCE [LARGE SCALE GENOMIC DNA]</scope>
    <source>
        <strain evidence="3">cv. BTx623</strain>
    </source>
</reference>
<dbReference type="AlphaFoldDB" id="A0A1Z5R1B6"/>
<evidence type="ECO:0000256" key="1">
    <source>
        <dbReference type="SAM" id="MobiDB-lite"/>
    </source>
</evidence>
<gene>
    <name evidence="2" type="ORF">SORBI_3009G005750</name>
</gene>
<reference evidence="2 3" key="1">
    <citation type="journal article" date="2009" name="Nature">
        <title>The Sorghum bicolor genome and the diversification of grasses.</title>
        <authorList>
            <person name="Paterson A.H."/>
            <person name="Bowers J.E."/>
            <person name="Bruggmann R."/>
            <person name="Dubchak I."/>
            <person name="Grimwood J."/>
            <person name="Gundlach H."/>
            <person name="Haberer G."/>
            <person name="Hellsten U."/>
            <person name="Mitros T."/>
            <person name="Poliakov A."/>
            <person name="Schmutz J."/>
            <person name="Spannagl M."/>
            <person name="Tang H."/>
            <person name="Wang X."/>
            <person name="Wicker T."/>
            <person name="Bharti A.K."/>
            <person name="Chapman J."/>
            <person name="Feltus F.A."/>
            <person name="Gowik U."/>
            <person name="Grigoriev I.V."/>
            <person name="Lyons E."/>
            <person name="Maher C.A."/>
            <person name="Martis M."/>
            <person name="Narechania A."/>
            <person name="Otillar R.P."/>
            <person name="Penning B.W."/>
            <person name="Salamov A.A."/>
            <person name="Wang Y."/>
            <person name="Zhang L."/>
            <person name="Carpita N.C."/>
            <person name="Freeling M."/>
            <person name="Gingle A.R."/>
            <person name="Hash C.T."/>
            <person name="Keller B."/>
            <person name="Klein P."/>
            <person name="Kresovich S."/>
            <person name="McCann M.C."/>
            <person name="Ming R."/>
            <person name="Peterson D.G."/>
            <person name="Mehboob-ur-Rahman"/>
            <person name="Ware D."/>
            <person name="Westhoff P."/>
            <person name="Mayer K.F."/>
            <person name="Messing J."/>
            <person name="Rokhsar D.S."/>
        </authorList>
    </citation>
    <scope>NUCLEOTIDE SEQUENCE [LARGE SCALE GENOMIC DNA]</scope>
    <source>
        <strain evidence="3">cv. BTx623</strain>
    </source>
</reference>
<protein>
    <submittedName>
        <fullName evidence="2">Uncharacterized protein</fullName>
    </submittedName>
</protein>
<proteinExistence type="predicted"/>
<organism evidence="2 3">
    <name type="scientific">Sorghum bicolor</name>
    <name type="common">Sorghum</name>
    <name type="synonym">Sorghum vulgare</name>
    <dbReference type="NCBI Taxonomy" id="4558"/>
    <lineage>
        <taxon>Eukaryota</taxon>
        <taxon>Viridiplantae</taxon>
        <taxon>Streptophyta</taxon>
        <taxon>Embryophyta</taxon>
        <taxon>Tracheophyta</taxon>
        <taxon>Spermatophyta</taxon>
        <taxon>Magnoliopsida</taxon>
        <taxon>Liliopsida</taxon>
        <taxon>Poales</taxon>
        <taxon>Poaceae</taxon>
        <taxon>PACMAD clade</taxon>
        <taxon>Panicoideae</taxon>
        <taxon>Andropogonodae</taxon>
        <taxon>Andropogoneae</taxon>
        <taxon>Sorghinae</taxon>
        <taxon>Sorghum</taxon>
    </lineage>
</organism>
<evidence type="ECO:0000313" key="3">
    <source>
        <dbReference type="Proteomes" id="UP000000768"/>
    </source>
</evidence>
<evidence type="ECO:0000313" key="2">
    <source>
        <dbReference type="EMBL" id="OQU77201.1"/>
    </source>
</evidence>
<name>A0A1Z5R1B6_SORBI</name>
<sequence length="108" mass="11853">MMEILCDLRGSSRNICSGVFERPRADDPADSLVSAYFGTGGRRGHRHRLRAPSSRRGARLTEIERVPASLRPPAARVGRGMDTGDREEGEKPEIARGMGHGRTLGVVW</sequence>
<dbReference type="EMBL" id="CM000768">
    <property type="protein sequence ID" value="OQU77201.1"/>
    <property type="molecule type" value="Genomic_DNA"/>
</dbReference>
<dbReference type="Gramene" id="OQU77201">
    <property type="protein sequence ID" value="OQU77201"/>
    <property type="gene ID" value="SORBI_3009G005750"/>
</dbReference>
<accession>A0A1Z5R1B6</accession>